<gene>
    <name evidence="6" type="ORF">LF65_05019</name>
</gene>
<reference evidence="7" key="1">
    <citation type="submission" date="2014-12" db="EMBL/GenBank/DDBJ databases">
        <title>Genome sequence of Clostridium beijerinckii strain 59B.</title>
        <authorList>
            <person name="Little G.T."/>
            <person name="Minton N.P."/>
        </authorList>
    </citation>
    <scope>NUCLEOTIDE SEQUENCE [LARGE SCALE GENOMIC DNA]</scope>
    <source>
        <strain evidence="7">59B</strain>
    </source>
</reference>
<dbReference type="CDD" id="cd06306">
    <property type="entry name" value="PBP1_TorT-like"/>
    <property type="match status" value="1"/>
</dbReference>
<evidence type="ECO:0000313" key="6">
    <source>
        <dbReference type="EMBL" id="AJH01548.1"/>
    </source>
</evidence>
<dbReference type="EMBL" id="CP010086">
    <property type="protein sequence ID" value="AJH01548.1"/>
    <property type="molecule type" value="Genomic_DNA"/>
</dbReference>
<dbReference type="Proteomes" id="UP000031866">
    <property type="component" value="Chromosome"/>
</dbReference>
<evidence type="ECO:0000256" key="3">
    <source>
        <dbReference type="ARBA" id="ARBA00022729"/>
    </source>
</evidence>
<evidence type="ECO:0000313" key="7">
    <source>
        <dbReference type="Proteomes" id="UP000031866"/>
    </source>
</evidence>
<dbReference type="GO" id="GO:0030246">
    <property type="term" value="F:carbohydrate binding"/>
    <property type="evidence" value="ECO:0007669"/>
    <property type="project" value="UniProtKB-ARBA"/>
</dbReference>
<dbReference type="STRING" id="1520.LF65_05019"/>
<dbReference type="InterPro" id="IPR025997">
    <property type="entry name" value="SBP_2_dom"/>
</dbReference>
<keyword evidence="4" id="KW-0812">Transmembrane</keyword>
<accession>A0A0B5QU59</accession>
<dbReference type="OrthoDB" id="9800520at2"/>
<protein>
    <submittedName>
        <fullName evidence="6">LacI family transcriptional regulator</fullName>
    </submittedName>
</protein>
<keyword evidence="4" id="KW-1133">Transmembrane helix</keyword>
<proteinExistence type="inferred from homology"/>
<organism evidence="6 7">
    <name type="scientific">Clostridium beijerinckii</name>
    <name type="common">Clostridium MP</name>
    <dbReference type="NCBI Taxonomy" id="1520"/>
    <lineage>
        <taxon>Bacteria</taxon>
        <taxon>Bacillati</taxon>
        <taxon>Bacillota</taxon>
        <taxon>Clostridia</taxon>
        <taxon>Eubacteriales</taxon>
        <taxon>Clostridiaceae</taxon>
        <taxon>Clostridium</taxon>
    </lineage>
</organism>
<evidence type="ECO:0000256" key="4">
    <source>
        <dbReference type="SAM" id="Phobius"/>
    </source>
</evidence>
<dbReference type="AlphaFoldDB" id="A0A0B5QU59"/>
<dbReference type="NCBIfam" id="NF008185">
    <property type="entry name" value="PRK10936.1"/>
    <property type="match status" value="1"/>
</dbReference>
<dbReference type="GO" id="GO:0030313">
    <property type="term" value="C:cell envelope"/>
    <property type="evidence" value="ECO:0007669"/>
    <property type="project" value="UniProtKB-SubCell"/>
</dbReference>
<dbReference type="PANTHER" id="PTHR46847:SF1">
    <property type="entry name" value="D-ALLOSE-BINDING PERIPLASMIC PROTEIN-RELATED"/>
    <property type="match status" value="1"/>
</dbReference>
<sequence length="443" mass="50056">MTIKVILQVISIESLKVRMCFATKVGKYINRKLGLSILITSVVFILGLAYIKNHKNIGSNDIVRKEKEEYVERERVSKSITTVETNDDRILTQIGKKKLIVNSYYNIDAASNSKEGDMRGVVKEKWRHIKPKKEYTIGVLLPHFEDQYWVSANYGIINYAKELGVKVKLYAVGGYIEFGNQKEELMDLAEDDKIDGIVFATLDNTKFNSDVENIVHNDKPIVALVNDINSPDISAKAIVSYYDMGYKAGEYVVEDSAGKDIKIAFFPGPKESGWASDTLNGFKDAVSRLKKNDQKIYISNPFYGDTRPDVQRLHITSVLENNDDYDYLVGCAPAVIEAEKFIAKRKEKFKNIRIVSTYMTSDVFNLIKKGAVLASPSDQTIQQCRIALDMIVKILNGEKAGVDFPFQSGPCVPIISRDNISQFKYEDLFGSKEYIPVLNHMDK</sequence>
<evidence type="ECO:0000256" key="2">
    <source>
        <dbReference type="ARBA" id="ARBA00007639"/>
    </source>
</evidence>
<keyword evidence="3" id="KW-0732">Signal</keyword>
<keyword evidence="4" id="KW-0472">Membrane</keyword>
<comment type="similarity">
    <text evidence="2">Belongs to the bacterial solute-binding protein 2 family.</text>
</comment>
<dbReference type="SUPFAM" id="SSF53822">
    <property type="entry name" value="Periplasmic binding protein-like I"/>
    <property type="match status" value="1"/>
</dbReference>
<dbReference type="Pfam" id="PF13407">
    <property type="entry name" value="Peripla_BP_4"/>
    <property type="match status" value="1"/>
</dbReference>
<comment type="subcellular location">
    <subcellularLocation>
        <location evidence="1">Cell envelope</location>
    </subcellularLocation>
</comment>
<evidence type="ECO:0000256" key="1">
    <source>
        <dbReference type="ARBA" id="ARBA00004196"/>
    </source>
</evidence>
<evidence type="ECO:0000259" key="5">
    <source>
        <dbReference type="Pfam" id="PF13407"/>
    </source>
</evidence>
<dbReference type="InterPro" id="IPR028082">
    <property type="entry name" value="Peripla_BP_I"/>
</dbReference>
<dbReference type="RefSeq" id="WP_041899982.1">
    <property type="nucleotide sequence ID" value="NZ_CP010086.2"/>
</dbReference>
<dbReference type="KEGG" id="cbei:LF65_05019"/>
<name>A0A0B5QU59_CLOBE</name>
<feature type="transmembrane region" description="Helical" evidence="4">
    <location>
        <begin position="33"/>
        <end position="51"/>
    </location>
</feature>
<feature type="domain" description="Periplasmic binding protein" evidence="5">
    <location>
        <begin position="137"/>
        <end position="399"/>
    </location>
</feature>
<dbReference type="PANTHER" id="PTHR46847">
    <property type="entry name" value="D-ALLOSE-BINDING PERIPLASMIC PROTEIN-RELATED"/>
    <property type="match status" value="1"/>
</dbReference>
<dbReference type="Gene3D" id="3.40.50.2300">
    <property type="match status" value="2"/>
</dbReference>